<evidence type="ECO:0000313" key="2">
    <source>
        <dbReference type="EMBL" id="SVB65132.1"/>
    </source>
</evidence>
<feature type="non-terminal residue" evidence="2">
    <location>
        <position position="33"/>
    </location>
</feature>
<protein>
    <submittedName>
        <fullName evidence="2">Uncharacterized protein</fullName>
    </submittedName>
</protein>
<name>A0A382FR79_9ZZZZ</name>
<accession>A0A382FR79</accession>
<proteinExistence type="predicted"/>
<sequence length="33" mass="3596">MFQFLYTPKIPQAPTPPTPAAFGMHAHDNRVGG</sequence>
<feature type="region of interest" description="Disordered" evidence="1">
    <location>
        <begin position="1"/>
        <end position="33"/>
    </location>
</feature>
<dbReference type="EMBL" id="UINC01051232">
    <property type="protein sequence ID" value="SVB65132.1"/>
    <property type="molecule type" value="Genomic_DNA"/>
</dbReference>
<evidence type="ECO:0000256" key="1">
    <source>
        <dbReference type="SAM" id="MobiDB-lite"/>
    </source>
</evidence>
<dbReference type="AlphaFoldDB" id="A0A382FR79"/>
<organism evidence="2">
    <name type="scientific">marine metagenome</name>
    <dbReference type="NCBI Taxonomy" id="408172"/>
    <lineage>
        <taxon>unclassified sequences</taxon>
        <taxon>metagenomes</taxon>
        <taxon>ecological metagenomes</taxon>
    </lineage>
</organism>
<gene>
    <name evidence="2" type="ORF">METZ01_LOCUS217986</name>
</gene>
<reference evidence="2" key="1">
    <citation type="submission" date="2018-05" db="EMBL/GenBank/DDBJ databases">
        <authorList>
            <person name="Lanie J.A."/>
            <person name="Ng W.-L."/>
            <person name="Kazmierczak K.M."/>
            <person name="Andrzejewski T.M."/>
            <person name="Davidsen T.M."/>
            <person name="Wayne K.J."/>
            <person name="Tettelin H."/>
            <person name="Glass J.I."/>
            <person name="Rusch D."/>
            <person name="Podicherti R."/>
            <person name="Tsui H.-C.T."/>
            <person name="Winkler M.E."/>
        </authorList>
    </citation>
    <scope>NUCLEOTIDE SEQUENCE</scope>
</reference>